<name>A0ABN7VB59_GIGMA</name>
<dbReference type="EMBL" id="CAJVQB010012076">
    <property type="protein sequence ID" value="CAG8752631.1"/>
    <property type="molecule type" value="Genomic_DNA"/>
</dbReference>
<accession>A0ABN7VB59</accession>
<protein>
    <submittedName>
        <fullName evidence="1">9869_t:CDS:1</fullName>
    </submittedName>
</protein>
<feature type="non-terminal residue" evidence="1">
    <location>
        <position position="1"/>
    </location>
</feature>
<sequence length="273" mass="31502">VKPFQKIVVAFTANKNEDESAPDGVVTVFSPKVNEISTIILLEVKNEIGTGSSDPTSGVIDPLTPFIPIIQSHEQKYLQMVARLFESLHLAAEWLKVFYKNLMPSNDQWLYPFPNQYLNKEIIVSFLYNNWFTEDHNRFIWKATTDDRHLIIIQFSPHYNTLAHKLCANKGLAPRLLHKCTKIINGWCMVVVEYTEGMYLNLHNGCILIQSVDNKIRGLLFDFSLCGEHQKRSYPFSFNHKINRPSGAEPYGLLDKSHDLYYLGMLQKKEDIH</sequence>
<evidence type="ECO:0000313" key="2">
    <source>
        <dbReference type="Proteomes" id="UP000789901"/>
    </source>
</evidence>
<dbReference type="Proteomes" id="UP000789901">
    <property type="component" value="Unassembled WGS sequence"/>
</dbReference>
<gene>
    <name evidence="1" type="ORF">GMARGA_LOCUS16563</name>
</gene>
<organism evidence="1 2">
    <name type="scientific">Gigaspora margarita</name>
    <dbReference type="NCBI Taxonomy" id="4874"/>
    <lineage>
        <taxon>Eukaryota</taxon>
        <taxon>Fungi</taxon>
        <taxon>Fungi incertae sedis</taxon>
        <taxon>Mucoromycota</taxon>
        <taxon>Glomeromycotina</taxon>
        <taxon>Glomeromycetes</taxon>
        <taxon>Diversisporales</taxon>
        <taxon>Gigasporaceae</taxon>
        <taxon>Gigaspora</taxon>
    </lineage>
</organism>
<comment type="caution">
    <text evidence="1">The sequence shown here is derived from an EMBL/GenBank/DDBJ whole genome shotgun (WGS) entry which is preliminary data.</text>
</comment>
<evidence type="ECO:0000313" key="1">
    <source>
        <dbReference type="EMBL" id="CAG8752631.1"/>
    </source>
</evidence>
<keyword evidence="2" id="KW-1185">Reference proteome</keyword>
<reference evidence="1 2" key="1">
    <citation type="submission" date="2021-06" db="EMBL/GenBank/DDBJ databases">
        <authorList>
            <person name="Kallberg Y."/>
            <person name="Tangrot J."/>
            <person name="Rosling A."/>
        </authorList>
    </citation>
    <scope>NUCLEOTIDE SEQUENCE [LARGE SCALE GENOMIC DNA]</scope>
    <source>
        <strain evidence="1 2">120-4 pot B 10/14</strain>
    </source>
</reference>
<proteinExistence type="predicted"/>